<organism evidence="1 2">
    <name type="scientific">Microvirga mediterraneensis</name>
    <dbReference type="NCBI Taxonomy" id="2754695"/>
    <lineage>
        <taxon>Bacteria</taxon>
        <taxon>Pseudomonadati</taxon>
        <taxon>Pseudomonadota</taxon>
        <taxon>Alphaproteobacteria</taxon>
        <taxon>Hyphomicrobiales</taxon>
        <taxon>Methylobacteriaceae</taxon>
        <taxon>Microvirga</taxon>
    </lineage>
</organism>
<evidence type="ECO:0000313" key="1">
    <source>
        <dbReference type="EMBL" id="MBA1158215.1"/>
    </source>
</evidence>
<dbReference type="EMBL" id="JACDXJ010000001">
    <property type="protein sequence ID" value="MBA1158215.1"/>
    <property type="molecule type" value="Genomic_DNA"/>
</dbReference>
<dbReference type="GO" id="GO:0009055">
    <property type="term" value="F:electron transfer activity"/>
    <property type="evidence" value="ECO:0007669"/>
    <property type="project" value="InterPro"/>
</dbReference>
<dbReference type="GO" id="GO:0020037">
    <property type="term" value="F:heme binding"/>
    <property type="evidence" value="ECO:0007669"/>
    <property type="project" value="InterPro"/>
</dbReference>
<dbReference type="InterPro" id="IPR010980">
    <property type="entry name" value="Cyt_c/b562"/>
</dbReference>
<keyword evidence="2" id="KW-1185">Reference proteome</keyword>
<dbReference type="GO" id="GO:0022900">
    <property type="term" value="P:electron transport chain"/>
    <property type="evidence" value="ECO:0007669"/>
    <property type="project" value="InterPro"/>
</dbReference>
<dbReference type="SUPFAM" id="SSF47175">
    <property type="entry name" value="Cytochromes"/>
    <property type="match status" value="1"/>
</dbReference>
<evidence type="ECO:0008006" key="3">
    <source>
        <dbReference type="Google" id="ProtNLM"/>
    </source>
</evidence>
<name>A0A838BTD7_9HYPH</name>
<dbReference type="Proteomes" id="UP000572984">
    <property type="component" value="Unassembled WGS sequence"/>
</dbReference>
<reference evidence="1 2" key="1">
    <citation type="submission" date="2020-07" db="EMBL/GenBank/DDBJ databases">
        <title>Draft genome and description of Microvirga mediterraneensis Marseille-Q2068 sp. nov.</title>
        <authorList>
            <person name="Boxberger M."/>
        </authorList>
    </citation>
    <scope>NUCLEOTIDE SEQUENCE [LARGE SCALE GENOMIC DNA]</scope>
    <source>
        <strain evidence="1 2">Marseille-Q2068</strain>
    </source>
</reference>
<evidence type="ECO:0000313" key="2">
    <source>
        <dbReference type="Proteomes" id="UP000572984"/>
    </source>
</evidence>
<proteinExistence type="predicted"/>
<dbReference type="GO" id="GO:0005506">
    <property type="term" value="F:iron ion binding"/>
    <property type="evidence" value="ECO:0007669"/>
    <property type="project" value="InterPro"/>
</dbReference>
<sequence length="136" mass="15082">MRAIAQEQDAGRPTLGDLMLLTQLRHFKLWYAQKVGNWPLANYELQQFKTTIDRIVKLYPTASSIAQANLIHEKTDPAMQALQQAVSDRDGSRFEAAFLQVTNACNQCHQAAGVGFITVQVPTHSPFGNQNFGPAP</sequence>
<protein>
    <recommendedName>
        <fullName evidence="3">Cytochrome c domain-containing protein</fullName>
    </recommendedName>
</protein>
<gene>
    <name evidence="1" type="ORF">H0S73_19075</name>
</gene>
<dbReference type="RefSeq" id="WP_181053629.1">
    <property type="nucleotide sequence ID" value="NZ_JACDXJ010000001.1"/>
</dbReference>
<accession>A0A838BTD7</accession>
<dbReference type="AlphaFoldDB" id="A0A838BTD7"/>
<comment type="caution">
    <text evidence="1">The sequence shown here is derived from an EMBL/GenBank/DDBJ whole genome shotgun (WGS) entry which is preliminary data.</text>
</comment>